<sequence length="101" mass="11169">MPVRAGRSGPIDETGRTCGREWPGHAAGEGRGRRAMPQADPTRFVVRFPDVARELGVSPTTLRQICRQGEGPPLLRLSERCYGVRRGELDAWIESRKVACP</sequence>
<protein>
    <submittedName>
        <fullName evidence="3">Helix-turn-helix domain-containing protein</fullName>
    </submittedName>
</protein>
<feature type="region of interest" description="Disordered" evidence="1">
    <location>
        <begin position="1"/>
        <end position="37"/>
    </location>
</feature>
<evidence type="ECO:0000259" key="2">
    <source>
        <dbReference type="Pfam" id="PF12728"/>
    </source>
</evidence>
<dbReference type="AlphaFoldDB" id="A0A6B9FU68"/>
<accession>A0A6B9FU68</accession>
<feature type="compositionally biased region" description="Basic and acidic residues" evidence="1">
    <location>
        <begin position="13"/>
        <end position="32"/>
    </location>
</feature>
<gene>
    <name evidence="3" type="ORF">MMSR116_29495</name>
</gene>
<reference evidence="3 4" key="2">
    <citation type="journal article" date="2013" name="Genome Announc.">
        <title>Draft Genome Sequence of Methylobacterium mesophilicum Strain SR1.6/6, Isolated from Citrus sinensis.</title>
        <authorList>
            <person name="Marinho Almeida D."/>
            <person name="Dini-Andreote F."/>
            <person name="Camargo Neves A.A."/>
            <person name="Juca Ramos R.T."/>
            <person name="Andreote F.D."/>
            <person name="Carneiro A.R."/>
            <person name="Oliveira de Souza Lima A."/>
            <person name="Caracciolo Gomes de Sa P.H."/>
            <person name="Ribeiro Barbosa M.S."/>
            <person name="Araujo W.L."/>
            <person name="Silva A."/>
        </authorList>
    </citation>
    <scope>NUCLEOTIDE SEQUENCE [LARGE SCALE GENOMIC DNA]</scope>
    <source>
        <strain evidence="3 4">SR1.6/6</strain>
    </source>
</reference>
<name>A0A6B9FU68_9HYPH</name>
<proteinExistence type="predicted"/>
<dbReference type="EMBL" id="CP043538">
    <property type="protein sequence ID" value="QGY05572.1"/>
    <property type="molecule type" value="Genomic_DNA"/>
</dbReference>
<dbReference type="Proteomes" id="UP000012488">
    <property type="component" value="Chromosome"/>
</dbReference>
<dbReference type="Pfam" id="PF12728">
    <property type="entry name" value="HTH_17"/>
    <property type="match status" value="1"/>
</dbReference>
<evidence type="ECO:0000256" key="1">
    <source>
        <dbReference type="SAM" id="MobiDB-lite"/>
    </source>
</evidence>
<feature type="domain" description="Helix-turn-helix" evidence="2">
    <location>
        <begin position="49"/>
        <end position="96"/>
    </location>
</feature>
<evidence type="ECO:0000313" key="3">
    <source>
        <dbReference type="EMBL" id="QGY05572.1"/>
    </source>
</evidence>
<dbReference type="InterPro" id="IPR041657">
    <property type="entry name" value="HTH_17"/>
</dbReference>
<evidence type="ECO:0000313" key="4">
    <source>
        <dbReference type="Proteomes" id="UP000012488"/>
    </source>
</evidence>
<organism evidence="3 4">
    <name type="scientific">Methylobacterium mesophilicum SR1.6/6</name>
    <dbReference type="NCBI Taxonomy" id="908290"/>
    <lineage>
        <taxon>Bacteria</taxon>
        <taxon>Pseudomonadati</taxon>
        <taxon>Pseudomonadota</taxon>
        <taxon>Alphaproteobacteria</taxon>
        <taxon>Hyphomicrobiales</taxon>
        <taxon>Methylobacteriaceae</taxon>
        <taxon>Methylobacterium</taxon>
    </lineage>
</organism>
<reference evidence="3 4" key="1">
    <citation type="journal article" date="2012" name="Genet. Mol. Biol.">
        <title>Analysis of 16S rRNA and mxaF genes revealing insights into Methylobacterium niche-specific plant association.</title>
        <authorList>
            <person name="Dourado M.N."/>
            <person name="Andreote F.D."/>
            <person name="Dini-Andreote F."/>
            <person name="Conti R."/>
            <person name="Araujo J.M."/>
            <person name="Araujo W.L."/>
        </authorList>
    </citation>
    <scope>NUCLEOTIDE SEQUENCE [LARGE SCALE GENOMIC DNA]</scope>
    <source>
        <strain evidence="3 4">SR1.6/6</strain>
    </source>
</reference>
<dbReference type="KEGG" id="mmes:MMSR116_29495"/>